<dbReference type="GO" id="GO:0005737">
    <property type="term" value="C:cytoplasm"/>
    <property type="evidence" value="ECO:0007669"/>
    <property type="project" value="TreeGrafter"/>
</dbReference>
<proteinExistence type="predicted"/>
<keyword evidence="1" id="KW-0732">Signal</keyword>
<dbReference type="GO" id="GO:0055088">
    <property type="term" value="P:lipid homeostasis"/>
    <property type="evidence" value="ECO:0007669"/>
    <property type="project" value="TreeGrafter"/>
</dbReference>
<dbReference type="InterPro" id="IPR016035">
    <property type="entry name" value="Acyl_Trfase/lysoPLipase"/>
</dbReference>
<comment type="caution">
    <text evidence="2">The sequence shown here is derived from an EMBL/GenBank/DDBJ whole genome shotgun (WGS) entry which is preliminary data.</text>
</comment>
<name>A0A2P6U2F7_CHLSO</name>
<organism evidence="2 3">
    <name type="scientific">Chlorella sorokiniana</name>
    <name type="common">Freshwater green alga</name>
    <dbReference type="NCBI Taxonomy" id="3076"/>
    <lineage>
        <taxon>Eukaryota</taxon>
        <taxon>Viridiplantae</taxon>
        <taxon>Chlorophyta</taxon>
        <taxon>core chlorophytes</taxon>
        <taxon>Trebouxiophyceae</taxon>
        <taxon>Chlorellales</taxon>
        <taxon>Chlorellaceae</taxon>
        <taxon>Chlorella clade</taxon>
        <taxon>Chlorella</taxon>
    </lineage>
</organism>
<sequence length="362" mass="39212">MVSLRARALAALLLATAALAAAQSAGNSTQAPGTIPVAFEGSALLISYYSGVSEALLERGVIVPKETPLSGLSGGAFTGTFIHLGHNGTSMLEFWKSIIDDCTKTEGGCAGHLNGRMESKLEEMLPVDAAEQIHGVMHIALSQLDGSKRTLNDSASWIIGEFFDKSDVKSALTATDYIPCFTGDTVYTTFRNNPVIDGGYANGFKELCPGGDIENCIKVASWYVGDKANQTCDPVRCAASAATGCRDTERLETRLALYKNDYRYVDQMPLVDVYQRCPVSYYQGLDPNPMPDFVPHNQTVVDIYPGKYGPLPPFNGTETLACEWQSWAMSLPAGMELEAMDVIYQQGYDDAIAWCNENGYNI</sequence>
<dbReference type="SUPFAM" id="SSF52151">
    <property type="entry name" value="FabD/lysophospholipase-like"/>
    <property type="match status" value="1"/>
</dbReference>
<accession>A0A2P6U2F7</accession>
<feature type="chain" id="PRO_5015168868" evidence="1">
    <location>
        <begin position="23"/>
        <end position="362"/>
    </location>
</feature>
<dbReference type="EMBL" id="LHPG02000002">
    <property type="protein sequence ID" value="PRW60489.1"/>
    <property type="molecule type" value="Genomic_DNA"/>
</dbReference>
<feature type="signal peptide" evidence="1">
    <location>
        <begin position="1"/>
        <end position="22"/>
    </location>
</feature>
<evidence type="ECO:0000313" key="2">
    <source>
        <dbReference type="EMBL" id="PRW60489.1"/>
    </source>
</evidence>
<gene>
    <name evidence="2" type="ORF">C2E21_0855</name>
</gene>
<dbReference type="STRING" id="3076.A0A2P6U2F7"/>
<evidence type="ECO:0000256" key="1">
    <source>
        <dbReference type="SAM" id="SignalP"/>
    </source>
</evidence>
<dbReference type="OrthoDB" id="505475at2759"/>
<dbReference type="InterPro" id="IPR033562">
    <property type="entry name" value="PLPL"/>
</dbReference>
<dbReference type="GO" id="GO:0004806">
    <property type="term" value="F:triacylglycerol lipase activity"/>
    <property type="evidence" value="ECO:0007669"/>
    <property type="project" value="TreeGrafter"/>
</dbReference>
<dbReference type="PANTHER" id="PTHR12406">
    <property type="entry name" value="CALCIUM-INDEPENDENT PHOSPHOLIPASE A2 IPLA2 -RELATED"/>
    <property type="match status" value="1"/>
</dbReference>
<dbReference type="AlphaFoldDB" id="A0A2P6U2F7"/>
<dbReference type="GO" id="GO:0016020">
    <property type="term" value="C:membrane"/>
    <property type="evidence" value="ECO:0007669"/>
    <property type="project" value="TreeGrafter"/>
</dbReference>
<protein>
    <submittedName>
        <fullName evidence="2">Patatin-like phospholipase domain-containing 3</fullName>
    </submittedName>
</protein>
<dbReference type="Proteomes" id="UP000239899">
    <property type="component" value="Unassembled WGS sequence"/>
</dbReference>
<reference evidence="2 3" key="1">
    <citation type="journal article" date="2018" name="Plant J.">
        <title>Genome sequences of Chlorella sorokiniana UTEX 1602 and Micractinium conductrix SAG 241.80: implications to maltose excretion by a green alga.</title>
        <authorList>
            <person name="Arriola M.B."/>
            <person name="Velmurugan N."/>
            <person name="Zhang Y."/>
            <person name="Plunkett M.H."/>
            <person name="Hondzo H."/>
            <person name="Barney B.M."/>
        </authorList>
    </citation>
    <scope>NUCLEOTIDE SEQUENCE [LARGE SCALE GENOMIC DNA]</scope>
    <source>
        <strain evidence="3">UTEX 1602</strain>
    </source>
</reference>
<dbReference type="PANTHER" id="PTHR12406:SF7">
    <property type="entry name" value="PATATIN-LIKE PHOSPHOLIPASE DOMAIN-CONTAINING PROTEIN 4"/>
    <property type="match status" value="1"/>
</dbReference>
<dbReference type="GO" id="GO:0005811">
    <property type="term" value="C:lipid droplet"/>
    <property type="evidence" value="ECO:0007669"/>
    <property type="project" value="TreeGrafter"/>
</dbReference>
<evidence type="ECO:0000313" key="3">
    <source>
        <dbReference type="Proteomes" id="UP000239899"/>
    </source>
</evidence>
<dbReference type="GO" id="GO:0019433">
    <property type="term" value="P:triglyceride catabolic process"/>
    <property type="evidence" value="ECO:0007669"/>
    <property type="project" value="TreeGrafter"/>
</dbReference>
<keyword evidence="3" id="KW-1185">Reference proteome</keyword>